<evidence type="ECO:0000313" key="3">
    <source>
        <dbReference type="Proteomes" id="UP000043699"/>
    </source>
</evidence>
<dbReference type="Proteomes" id="UP000043699">
    <property type="component" value="Unassembled WGS sequence"/>
</dbReference>
<dbReference type="PROSITE" id="PS51186">
    <property type="entry name" value="GNAT"/>
    <property type="match status" value="1"/>
</dbReference>
<dbReference type="AlphaFoldDB" id="A0A098EHY4"/>
<dbReference type="RefSeq" id="WP_052650631.1">
    <property type="nucleotide sequence ID" value="NZ_CCXS01000001.1"/>
</dbReference>
<dbReference type="InterPro" id="IPR016181">
    <property type="entry name" value="Acyl_CoA_acyltransferase"/>
</dbReference>
<accession>A0A098EHY4</accession>
<keyword evidence="3" id="KW-1185">Reference proteome</keyword>
<dbReference type="Gene3D" id="3.40.630.30">
    <property type="match status" value="1"/>
</dbReference>
<keyword evidence="2" id="KW-0808">Transferase</keyword>
<dbReference type="InterPro" id="IPR050276">
    <property type="entry name" value="MshD_Acetyltransferase"/>
</dbReference>
<evidence type="ECO:0000259" key="1">
    <source>
        <dbReference type="PROSITE" id="PS51186"/>
    </source>
</evidence>
<dbReference type="GO" id="GO:0016747">
    <property type="term" value="F:acyltransferase activity, transferring groups other than amino-acyl groups"/>
    <property type="evidence" value="ECO:0007669"/>
    <property type="project" value="InterPro"/>
</dbReference>
<dbReference type="OrthoDB" id="4228396at2"/>
<evidence type="ECO:0000313" key="2">
    <source>
        <dbReference type="EMBL" id="CEG21878.1"/>
    </source>
</evidence>
<reference evidence="2 3" key="1">
    <citation type="submission" date="2014-09" db="EMBL/GenBank/DDBJ databases">
        <authorList>
            <person name="Urmite Genomes Urmite Genomes"/>
        </authorList>
    </citation>
    <scope>NUCLEOTIDE SEQUENCE [LARGE SCALE GENOMIC DNA]</scope>
    <source>
        <strain evidence="2 3">ES2</strain>
    </source>
</reference>
<dbReference type="SUPFAM" id="SSF55729">
    <property type="entry name" value="Acyl-CoA N-acyltransferases (Nat)"/>
    <property type="match status" value="1"/>
</dbReference>
<dbReference type="PANTHER" id="PTHR43617:SF34">
    <property type="entry name" value="PUTATIVE-RELATED"/>
    <property type="match status" value="1"/>
</dbReference>
<feature type="domain" description="N-acetyltransferase" evidence="1">
    <location>
        <begin position="2"/>
        <end position="154"/>
    </location>
</feature>
<dbReference type="CDD" id="cd04301">
    <property type="entry name" value="NAT_SF"/>
    <property type="match status" value="1"/>
</dbReference>
<organism evidence="2 3">
    <name type="scientific">Planococcus massiliensis</name>
    <dbReference type="NCBI Taxonomy" id="1499687"/>
    <lineage>
        <taxon>Bacteria</taxon>
        <taxon>Bacillati</taxon>
        <taxon>Bacillota</taxon>
        <taxon>Bacilli</taxon>
        <taxon>Bacillales</taxon>
        <taxon>Caryophanaceae</taxon>
        <taxon>Planococcus</taxon>
    </lineage>
</organism>
<dbReference type="EMBL" id="CCXS01000001">
    <property type="protein sequence ID" value="CEG21878.1"/>
    <property type="molecule type" value="Genomic_DNA"/>
</dbReference>
<dbReference type="STRING" id="1499687.BN1080_00797"/>
<dbReference type="PANTHER" id="PTHR43617">
    <property type="entry name" value="L-AMINO ACID N-ACETYLTRANSFERASE"/>
    <property type="match status" value="1"/>
</dbReference>
<dbReference type="InterPro" id="IPR000182">
    <property type="entry name" value="GNAT_dom"/>
</dbReference>
<gene>
    <name evidence="2" type="primary">mshD_3</name>
    <name evidence="2" type="ORF">BN1080_00797</name>
</gene>
<sequence>MLEMKKMSECSMDEKVEAWNKGFEGYYFNMDTTAEAFEKRGAMEDLDEELSIVAFDGGKPVGIVRNGLRENAGRKVSWNGGTGVAKSVRGQGVGKRMMEKTIEQLKGAGVELATLEAVNENKAAIELYRKMGYEVVDEVDFMQLKGKVAKHPQERESAQAIIIKPARPENAGSLDFYRHDFTWQTQWQSVKDGEALIAYDVDGKAVGYAYFRKAKDDNGQHIATTLYQCAADPSAADPKSVTARLISEVFENFSGEINRVAVNIPVEMNKFTHQVLSETGFQVTTKQVMMAKEL</sequence>
<name>A0A098EHY4_9BACL</name>
<protein>
    <submittedName>
        <fullName evidence="2">Mycothiol acetyltransferase</fullName>
    </submittedName>
</protein>
<proteinExistence type="predicted"/>
<dbReference type="Pfam" id="PF00583">
    <property type="entry name" value="Acetyltransf_1"/>
    <property type="match status" value="1"/>
</dbReference>